<name>A0A061FIV1_THECC</name>
<evidence type="ECO:0000313" key="2">
    <source>
        <dbReference type="Proteomes" id="UP000026915"/>
    </source>
</evidence>
<gene>
    <name evidence="1" type="ORF">TCM_036160</name>
</gene>
<protein>
    <submittedName>
        <fullName evidence="1">Uncharacterized protein</fullName>
    </submittedName>
</protein>
<dbReference type="STRING" id="3641.A0A061FIV1"/>
<organism evidence="1 2">
    <name type="scientific">Theobroma cacao</name>
    <name type="common">Cacao</name>
    <name type="synonym">Cocoa</name>
    <dbReference type="NCBI Taxonomy" id="3641"/>
    <lineage>
        <taxon>Eukaryota</taxon>
        <taxon>Viridiplantae</taxon>
        <taxon>Streptophyta</taxon>
        <taxon>Embryophyta</taxon>
        <taxon>Tracheophyta</taxon>
        <taxon>Spermatophyta</taxon>
        <taxon>Magnoliopsida</taxon>
        <taxon>eudicotyledons</taxon>
        <taxon>Gunneridae</taxon>
        <taxon>Pentapetalae</taxon>
        <taxon>rosids</taxon>
        <taxon>malvids</taxon>
        <taxon>Malvales</taxon>
        <taxon>Malvaceae</taxon>
        <taxon>Byttnerioideae</taxon>
        <taxon>Theobroma</taxon>
    </lineage>
</organism>
<dbReference type="PANTHER" id="PTHR48008:SF14">
    <property type="entry name" value="PROTEIN KINASE DOMAIN-CONTAINING PROTEIN"/>
    <property type="match status" value="1"/>
</dbReference>
<sequence>METFIRKKPMDEIFVGETSMKQWVKESLYTGTIGAIDSNLLQNEEEHLMAKANCISSIMKLALDCSVELPEEWKDMKDVVSILKKIKIKYLNNVRRAYYGENGRLADGRKFLVKAAKGRKENKVKKGEVLSQKNDEKKIRAIISTLKSYKDVLVNKEEHEKCEALTCSQNPLKVADLENFVEIEWVGELPWDYMEWVERNAIRTLIKEFVPRGVESTLFMENI</sequence>
<dbReference type="AlphaFoldDB" id="A0A061FIV1"/>
<dbReference type="Gene3D" id="1.10.510.10">
    <property type="entry name" value="Transferase(Phosphotransferase) domain 1"/>
    <property type="match status" value="1"/>
</dbReference>
<reference evidence="1 2" key="1">
    <citation type="journal article" date="2013" name="Genome Biol.">
        <title>The genome sequence of the most widely cultivated cacao type and its use to identify candidate genes regulating pod color.</title>
        <authorList>
            <person name="Motamayor J.C."/>
            <person name="Mockaitis K."/>
            <person name="Schmutz J."/>
            <person name="Haiminen N."/>
            <person name="Iii D.L."/>
            <person name="Cornejo O."/>
            <person name="Findley S.D."/>
            <person name="Zheng P."/>
            <person name="Utro F."/>
            <person name="Royaert S."/>
            <person name="Saski C."/>
            <person name="Jenkins J."/>
            <person name="Podicheti R."/>
            <person name="Zhao M."/>
            <person name="Scheffler B.E."/>
            <person name="Stack J.C."/>
            <person name="Feltus F.A."/>
            <person name="Mustiga G.M."/>
            <person name="Amores F."/>
            <person name="Phillips W."/>
            <person name="Marelli J.P."/>
            <person name="May G.D."/>
            <person name="Shapiro H."/>
            <person name="Ma J."/>
            <person name="Bustamante C.D."/>
            <person name="Schnell R.J."/>
            <person name="Main D."/>
            <person name="Gilbert D."/>
            <person name="Parida L."/>
            <person name="Kuhn D.N."/>
        </authorList>
    </citation>
    <scope>NUCLEOTIDE SEQUENCE [LARGE SCALE GENOMIC DNA]</scope>
    <source>
        <strain evidence="2">cv. Matina 1-6</strain>
    </source>
</reference>
<dbReference type="PANTHER" id="PTHR48008">
    <property type="entry name" value="LEUCINE-RICH REPEAT RECEPTOR-LIKE PROTEIN KINASE IMK3-RELATED"/>
    <property type="match status" value="1"/>
</dbReference>
<evidence type="ECO:0000313" key="1">
    <source>
        <dbReference type="EMBL" id="EOY17011.1"/>
    </source>
</evidence>
<dbReference type="InterPro" id="IPR052451">
    <property type="entry name" value="Ser/Thr_kinase-like"/>
</dbReference>
<dbReference type="Gramene" id="EOY17011">
    <property type="protein sequence ID" value="EOY17011"/>
    <property type="gene ID" value="TCM_036160"/>
</dbReference>
<dbReference type="HOGENOM" id="CLU_1241998_0_0_1"/>
<dbReference type="EMBL" id="CM001886">
    <property type="protein sequence ID" value="EOY17011.1"/>
    <property type="molecule type" value="Genomic_DNA"/>
</dbReference>
<dbReference type="InParanoid" id="A0A061FIV1"/>
<accession>A0A061FIV1</accession>
<dbReference type="Proteomes" id="UP000026915">
    <property type="component" value="Chromosome 8"/>
</dbReference>
<proteinExistence type="predicted"/>
<keyword evidence="2" id="KW-1185">Reference proteome</keyword>